<keyword evidence="3" id="KW-1185">Reference proteome</keyword>
<feature type="compositionally biased region" description="Low complexity" evidence="1">
    <location>
        <begin position="206"/>
        <end position="217"/>
    </location>
</feature>
<dbReference type="OrthoDB" id="6629629at2759"/>
<proteinExistence type="predicted"/>
<feature type="non-terminal residue" evidence="2">
    <location>
        <position position="225"/>
    </location>
</feature>
<protein>
    <submittedName>
        <fullName evidence="2">Solute carrier family 22 member 7</fullName>
    </submittedName>
</protein>
<reference evidence="2 3" key="1">
    <citation type="submission" date="2019-08" db="EMBL/GenBank/DDBJ databases">
        <title>Whole genome of Aphis craccivora.</title>
        <authorList>
            <person name="Voronova N.V."/>
            <person name="Shulinski R.S."/>
            <person name="Bandarenka Y.V."/>
            <person name="Zhorov D.G."/>
            <person name="Warner D."/>
        </authorList>
    </citation>
    <scope>NUCLEOTIDE SEQUENCE [LARGE SCALE GENOMIC DNA]</scope>
    <source>
        <strain evidence="2">180601</strain>
        <tissue evidence="2">Whole Body</tissue>
    </source>
</reference>
<comment type="caution">
    <text evidence="2">The sequence shown here is derived from an EMBL/GenBank/DDBJ whole genome shotgun (WGS) entry which is preliminary data.</text>
</comment>
<name>A0A6G0VME9_APHCR</name>
<evidence type="ECO:0000256" key="1">
    <source>
        <dbReference type="SAM" id="MobiDB-lite"/>
    </source>
</evidence>
<dbReference type="EMBL" id="VUJU01014938">
    <property type="protein sequence ID" value="KAF0698568.1"/>
    <property type="molecule type" value="Genomic_DNA"/>
</dbReference>
<evidence type="ECO:0000313" key="2">
    <source>
        <dbReference type="EMBL" id="KAF0698568.1"/>
    </source>
</evidence>
<feature type="compositionally biased region" description="Basic and acidic residues" evidence="1">
    <location>
        <begin position="169"/>
        <end position="201"/>
    </location>
</feature>
<feature type="region of interest" description="Disordered" evidence="1">
    <location>
        <begin position="169"/>
        <end position="225"/>
    </location>
</feature>
<dbReference type="AlphaFoldDB" id="A0A6G0VME9"/>
<dbReference type="Proteomes" id="UP000478052">
    <property type="component" value="Unassembled WGS sequence"/>
</dbReference>
<organism evidence="2 3">
    <name type="scientific">Aphis craccivora</name>
    <name type="common">Cowpea aphid</name>
    <dbReference type="NCBI Taxonomy" id="307492"/>
    <lineage>
        <taxon>Eukaryota</taxon>
        <taxon>Metazoa</taxon>
        <taxon>Ecdysozoa</taxon>
        <taxon>Arthropoda</taxon>
        <taxon>Hexapoda</taxon>
        <taxon>Insecta</taxon>
        <taxon>Pterygota</taxon>
        <taxon>Neoptera</taxon>
        <taxon>Paraneoptera</taxon>
        <taxon>Hemiptera</taxon>
        <taxon>Sternorrhyncha</taxon>
        <taxon>Aphidomorpha</taxon>
        <taxon>Aphidoidea</taxon>
        <taxon>Aphididae</taxon>
        <taxon>Aphidini</taxon>
        <taxon>Aphis</taxon>
        <taxon>Aphis</taxon>
    </lineage>
</organism>
<evidence type="ECO:0000313" key="3">
    <source>
        <dbReference type="Proteomes" id="UP000478052"/>
    </source>
</evidence>
<gene>
    <name evidence="2" type="ORF">FWK35_00037191</name>
</gene>
<sequence>MEPELLGFFIRICLPSILPKQLGYCHLSQKPCAIFLKSSSDGSGMCFDSNVVHIALNTSETIVAIADFEILKEKASCRNCMLVAKNTYAKELKKIPKPLSGADADNELEYTGTWPYFESLSFLKVILKPRKQDGNIIEPDESVESHLMDSSESTYASLVDKFDTNMTQDHFESTSRDDPQLQEFERSESVMTREYETEARRNYNISSASSSTTATTTQKRKRKDD</sequence>
<accession>A0A6G0VME9</accession>